<dbReference type="PANTHER" id="PTHR24305:SF229">
    <property type="entry name" value="P450, PUTATIVE (EUROFUNG)-RELATED"/>
    <property type="match status" value="1"/>
</dbReference>
<dbReference type="Proteomes" id="UP000663193">
    <property type="component" value="Chromosome 8"/>
</dbReference>
<accession>A0A7U2F7I4</accession>
<dbReference type="EMBL" id="CP069030">
    <property type="protein sequence ID" value="QRC97894.1"/>
    <property type="molecule type" value="Genomic_DNA"/>
</dbReference>
<dbReference type="InterPro" id="IPR036396">
    <property type="entry name" value="Cyt_P450_sf"/>
</dbReference>
<dbReference type="Gene3D" id="1.10.630.10">
    <property type="entry name" value="Cytochrome P450"/>
    <property type="match status" value="1"/>
</dbReference>
<dbReference type="InterPro" id="IPR050121">
    <property type="entry name" value="Cytochrome_P450_monoxygenase"/>
</dbReference>
<proteinExistence type="predicted"/>
<evidence type="ECO:0008006" key="3">
    <source>
        <dbReference type="Google" id="ProtNLM"/>
    </source>
</evidence>
<dbReference type="AlphaFoldDB" id="A0A7U2F7I4"/>
<dbReference type="GO" id="GO:0016705">
    <property type="term" value="F:oxidoreductase activity, acting on paired donors, with incorporation or reduction of molecular oxygen"/>
    <property type="evidence" value="ECO:0007669"/>
    <property type="project" value="InterPro"/>
</dbReference>
<evidence type="ECO:0000313" key="1">
    <source>
        <dbReference type="EMBL" id="QRC97894.1"/>
    </source>
</evidence>
<feature type="non-terminal residue" evidence="1">
    <location>
        <position position="110"/>
    </location>
</feature>
<reference evidence="2" key="1">
    <citation type="journal article" date="2021" name="BMC Genomics">
        <title>Chromosome-level genome assembly and manually-curated proteome of model necrotroph Parastagonospora nodorum Sn15 reveals a genome-wide trove of candidate effector homologs, and redundancy of virulence-related functions within an accessory chromosome.</title>
        <authorList>
            <person name="Bertazzoni S."/>
            <person name="Jones D.A.B."/>
            <person name="Phan H.T."/>
            <person name="Tan K.-C."/>
            <person name="Hane J.K."/>
        </authorList>
    </citation>
    <scope>NUCLEOTIDE SEQUENCE [LARGE SCALE GENOMIC DNA]</scope>
    <source>
        <strain evidence="2">SN15 / ATCC MYA-4574 / FGSC 10173)</strain>
    </source>
</reference>
<dbReference type="Pfam" id="PF00067">
    <property type="entry name" value="p450"/>
    <property type="match status" value="1"/>
</dbReference>
<dbReference type="PANTHER" id="PTHR24305">
    <property type="entry name" value="CYTOCHROME P450"/>
    <property type="match status" value="1"/>
</dbReference>
<sequence>SGVLRAIFYFIMTHLEKMVKLTKIIDVAFENGTLTHLVRYSQAMKVPYLRAVIQESLRLFPPFVVQIPRYAPAAGLQVSGFHISVGMNAMFTQYDKSVFDEDAYEFQPER</sequence>
<evidence type="ECO:0000313" key="2">
    <source>
        <dbReference type="Proteomes" id="UP000663193"/>
    </source>
</evidence>
<dbReference type="GO" id="GO:0020037">
    <property type="term" value="F:heme binding"/>
    <property type="evidence" value="ECO:0007669"/>
    <property type="project" value="InterPro"/>
</dbReference>
<dbReference type="InterPro" id="IPR001128">
    <property type="entry name" value="Cyt_P450"/>
</dbReference>
<gene>
    <name evidence="1" type="ORF">JI435_152310</name>
</gene>
<dbReference type="OrthoDB" id="3934656at2759"/>
<dbReference type="VEuPathDB" id="FungiDB:JI435_152310"/>
<dbReference type="GO" id="GO:0004497">
    <property type="term" value="F:monooxygenase activity"/>
    <property type="evidence" value="ECO:0007669"/>
    <property type="project" value="InterPro"/>
</dbReference>
<dbReference type="SUPFAM" id="SSF48264">
    <property type="entry name" value="Cytochrome P450"/>
    <property type="match status" value="1"/>
</dbReference>
<dbReference type="GO" id="GO:0005506">
    <property type="term" value="F:iron ion binding"/>
    <property type="evidence" value="ECO:0007669"/>
    <property type="project" value="InterPro"/>
</dbReference>
<name>A0A7U2F7I4_PHANO</name>
<dbReference type="FunFam" id="1.10.630.10:FF:000345">
    <property type="entry name" value="Uncharacterized protein"/>
    <property type="match status" value="1"/>
</dbReference>
<organism evidence="1 2">
    <name type="scientific">Phaeosphaeria nodorum (strain SN15 / ATCC MYA-4574 / FGSC 10173)</name>
    <name type="common">Glume blotch fungus</name>
    <name type="synonym">Parastagonospora nodorum</name>
    <dbReference type="NCBI Taxonomy" id="321614"/>
    <lineage>
        <taxon>Eukaryota</taxon>
        <taxon>Fungi</taxon>
        <taxon>Dikarya</taxon>
        <taxon>Ascomycota</taxon>
        <taxon>Pezizomycotina</taxon>
        <taxon>Dothideomycetes</taxon>
        <taxon>Pleosporomycetidae</taxon>
        <taxon>Pleosporales</taxon>
        <taxon>Pleosporineae</taxon>
        <taxon>Phaeosphaeriaceae</taxon>
        <taxon>Parastagonospora</taxon>
    </lineage>
</organism>
<protein>
    <recommendedName>
        <fullName evidence="3">Cytochrome P450 monooxygenase</fullName>
    </recommendedName>
</protein>
<keyword evidence="2" id="KW-1185">Reference proteome</keyword>